<evidence type="ECO:0000256" key="4">
    <source>
        <dbReference type="ARBA" id="ARBA00010561"/>
    </source>
</evidence>
<evidence type="ECO:0000256" key="12">
    <source>
        <dbReference type="ARBA" id="ARBA00022989"/>
    </source>
</evidence>
<evidence type="ECO:0000256" key="15">
    <source>
        <dbReference type="ARBA" id="ARBA00032605"/>
    </source>
</evidence>
<evidence type="ECO:0000256" key="2">
    <source>
        <dbReference type="ARBA" id="ARBA00004651"/>
    </source>
</evidence>
<keyword evidence="12 19" id="KW-1133">Transmembrane helix</keyword>
<evidence type="ECO:0000256" key="8">
    <source>
        <dbReference type="ARBA" id="ARBA00022573"/>
    </source>
</evidence>
<evidence type="ECO:0000256" key="19">
    <source>
        <dbReference type="HAMAP-Rule" id="MF_00719"/>
    </source>
</evidence>
<organism evidence="20 21">
    <name type="scientific">Filifactor villosus</name>
    <dbReference type="NCBI Taxonomy" id="29374"/>
    <lineage>
        <taxon>Bacteria</taxon>
        <taxon>Bacillati</taxon>
        <taxon>Bacillota</taxon>
        <taxon>Clostridia</taxon>
        <taxon>Peptostreptococcales</taxon>
        <taxon>Filifactoraceae</taxon>
        <taxon>Filifactor</taxon>
    </lineage>
</organism>
<feature type="transmembrane region" description="Helical" evidence="19">
    <location>
        <begin position="178"/>
        <end position="198"/>
    </location>
</feature>
<keyword evidence="13 19" id="KW-0472">Membrane</keyword>
<feature type="transmembrane region" description="Helical" evidence="19">
    <location>
        <begin position="34"/>
        <end position="54"/>
    </location>
</feature>
<keyword evidence="7 19" id="KW-1003">Cell membrane</keyword>
<evidence type="ECO:0000256" key="10">
    <source>
        <dbReference type="ARBA" id="ARBA00022692"/>
    </source>
</evidence>
<dbReference type="Pfam" id="PF02654">
    <property type="entry name" value="CobS"/>
    <property type="match status" value="1"/>
</dbReference>
<evidence type="ECO:0000256" key="13">
    <source>
        <dbReference type="ARBA" id="ARBA00023136"/>
    </source>
</evidence>
<dbReference type="EMBL" id="JBHSHL010000009">
    <property type="protein sequence ID" value="MFC4804040.1"/>
    <property type="molecule type" value="Genomic_DNA"/>
</dbReference>
<comment type="caution">
    <text evidence="20">The sequence shown here is derived from an EMBL/GenBank/DDBJ whole genome shotgun (WGS) entry which is preliminary data.</text>
</comment>
<dbReference type="InterPro" id="IPR003805">
    <property type="entry name" value="CobS"/>
</dbReference>
<dbReference type="NCBIfam" id="TIGR00317">
    <property type="entry name" value="cobS"/>
    <property type="match status" value="1"/>
</dbReference>
<keyword evidence="8 19" id="KW-0169">Cobalamin biosynthesis</keyword>
<evidence type="ECO:0000313" key="21">
    <source>
        <dbReference type="Proteomes" id="UP001595916"/>
    </source>
</evidence>
<evidence type="ECO:0000256" key="18">
    <source>
        <dbReference type="ARBA" id="ARBA00049504"/>
    </source>
</evidence>
<evidence type="ECO:0000256" key="14">
    <source>
        <dbReference type="ARBA" id="ARBA00025228"/>
    </source>
</evidence>
<comment type="catalytic activity">
    <reaction evidence="18 19">
        <text>alpha-ribazole 5'-phosphate + adenosylcob(III)inamide-GDP = adenosylcob(III)alamin 5'-phosphate + GMP + H(+)</text>
        <dbReference type="Rhea" id="RHEA:23560"/>
        <dbReference type="ChEBI" id="CHEBI:15378"/>
        <dbReference type="ChEBI" id="CHEBI:57918"/>
        <dbReference type="ChEBI" id="CHEBI:58115"/>
        <dbReference type="ChEBI" id="CHEBI:60487"/>
        <dbReference type="ChEBI" id="CHEBI:60493"/>
        <dbReference type="EC" id="2.7.8.26"/>
    </reaction>
</comment>
<dbReference type="PANTHER" id="PTHR34148">
    <property type="entry name" value="ADENOSYLCOBINAMIDE-GDP RIBAZOLETRANSFERASE"/>
    <property type="match status" value="1"/>
</dbReference>
<dbReference type="HAMAP" id="MF_00719">
    <property type="entry name" value="CobS"/>
    <property type="match status" value="1"/>
</dbReference>
<feature type="transmembrane region" description="Helical" evidence="19">
    <location>
        <begin position="136"/>
        <end position="156"/>
    </location>
</feature>
<accession>A0ABV9QHD3</accession>
<keyword evidence="9 19" id="KW-0808">Transferase</keyword>
<evidence type="ECO:0000256" key="17">
    <source>
        <dbReference type="ARBA" id="ARBA00048623"/>
    </source>
</evidence>
<gene>
    <name evidence="19 20" type="primary">cobS</name>
    <name evidence="20" type="ORF">ACFO4R_02995</name>
</gene>
<feature type="transmembrane region" description="Helical" evidence="19">
    <location>
        <begin position="245"/>
        <end position="261"/>
    </location>
</feature>
<dbReference type="RefSeq" id="WP_379787525.1">
    <property type="nucleotide sequence ID" value="NZ_JBHSHL010000009.1"/>
</dbReference>
<dbReference type="PANTHER" id="PTHR34148:SF1">
    <property type="entry name" value="ADENOSYLCOBINAMIDE-GDP RIBAZOLETRANSFERASE"/>
    <property type="match status" value="1"/>
</dbReference>
<evidence type="ECO:0000256" key="16">
    <source>
        <dbReference type="ARBA" id="ARBA00032853"/>
    </source>
</evidence>
<evidence type="ECO:0000256" key="9">
    <source>
        <dbReference type="ARBA" id="ARBA00022679"/>
    </source>
</evidence>
<keyword evidence="10 19" id="KW-0812">Transmembrane</keyword>
<comment type="pathway">
    <text evidence="3 19">Cofactor biosynthesis; adenosylcobalamin biosynthesis; adenosylcobalamin from cob(II)yrinate a,c-diamide: step 7/7.</text>
</comment>
<dbReference type="Proteomes" id="UP001595916">
    <property type="component" value="Unassembled WGS sequence"/>
</dbReference>
<evidence type="ECO:0000256" key="1">
    <source>
        <dbReference type="ARBA" id="ARBA00001946"/>
    </source>
</evidence>
<feature type="transmembrane region" description="Helical" evidence="19">
    <location>
        <begin position="60"/>
        <end position="86"/>
    </location>
</feature>
<comment type="function">
    <text evidence="14 19">Joins adenosylcobinamide-GDP and alpha-ribazole to generate adenosylcobalamin (Ado-cobalamin). Also synthesizes adenosylcobalamin 5'-phosphate from adenosylcobinamide-GDP and alpha-ribazole 5'-phosphate.</text>
</comment>
<comment type="similarity">
    <text evidence="4 19">Belongs to the CobS family.</text>
</comment>
<evidence type="ECO:0000256" key="3">
    <source>
        <dbReference type="ARBA" id="ARBA00004663"/>
    </source>
</evidence>
<evidence type="ECO:0000256" key="6">
    <source>
        <dbReference type="ARBA" id="ARBA00015850"/>
    </source>
</evidence>
<evidence type="ECO:0000256" key="5">
    <source>
        <dbReference type="ARBA" id="ARBA00013200"/>
    </source>
</evidence>
<name>A0ABV9QHD3_9FIRM</name>
<feature type="transmembrane region" description="Helical" evidence="19">
    <location>
        <begin position="204"/>
        <end position="224"/>
    </location>
</feature>
<comment type="subcellular location">
    <subcellularLocation>
        <location evidence="2 19">Cell membrane</location>
        <topology evidence="2 19">Multi-pass membrane protein</topology>
    </subcellularLocation>
</comment>
<evidence type="ECO:0000256" key="7">
    <source>
        <dbReference type="ARBA" id="ARBA00022475"/>
    </source>
</evidence>
<comment type="cofactor">
    <cofactor evidence="1 19">
        <name>Mg(2+)</name>
        <dbReference type="ChEBI" id="CHEBI:18420"/>
    </cofactor>
</comment>
<proteinExistence type="inferred from homology"/>
<dbReference type="EC" id="2.7.8.26" evidence="5 19"/>
<sequence>MYREFLVALGFMTKLPVPFHPDMKLEDFSVIMKYFHLVGLVLGIIYALAAWISGLVFDPVITSILIVMTSVALTGALHIDGLGDTFDSLFSYRTKERMLEIMRDPHVGTNGILAVFFLLLLKTALWYYYLQYAVETPFLLLTVPVLGRLSLVYSCHKGRYAREDGMGGPFIGKVSKKIFYKVLVGALLLSSALCIVFADTQTLVLHLICFVATLLFVKCFNGFVNSKIGGITGDTLGAVCELSELMYLLLYYVGGVILWTYI</sequence>
<comment type="catalytic activity">
    <reaction evidence="17 19">
        <text>alpha-ribazole + adenosylcob(III)inamide-GDP = adenosylcob(III)alamin + GMP + H(+)</text>
        <dbReference type="Rhea" id="RHEA:16049"/>
        <dbReference type="ChEBI" id="CHEBI:10329"/>
        <dbReference type="ChEBI" id="CHEBI:15378"/>
        <dbReference type="ChEBI" id="CHEBI:18408"/>
        <dbReference type="ChEBI" id="CHEBI:58115"/>
        <dbReference type="ChEBI" id="CHEBI:60487"/>
        <dbReference type="EC" id="2.7.8.26"/>
    </reaction>
</comment>
<reference evidence="21" key="1">
    <citation type="journal article" date="2019" name="Int. J. Syst. Evol. Microbiol.">
        <title>The Global Catalogue of Microorganisms (GCM) 10K type strain sequencing project: providing services to taxonomists for standard genome sequencing and annotation.</title>
        <authorList>
            <consortium name="The Broad Institute Genomics Platform"/>
            <consortium name="The Broad Institute Genome Sequencing Center for Infectious Disease"/>
            <person name="Wu L."/>
            <person name="Ma J."/>
        </authorList>
    </citation>
    <scope>NUCLEOTIDE SEQUENCE [LARGE SCALE GENOMIC DNA]</scope>
    <source>
        <strain evidence="21">CCUG 46385</strain>
    </source>
</reference>
<keyword evidence="21" id="KW-1185">Reference proteome</keyword>
<dbReference type="GO" id="GO:0051073">
    <property type="term" value="F:adenosylcobinamide-GDP ribazoletransferase activity"/>
    <property type="evidence" value="ECO:0007669"/>
    <property type="project" value="UniProtKB-EC"/>
</dbReference>
<keyword evidence="11 19" id="KW-0460">Magnesium</keyword>
<feature type="transmembrane region" description="Helical" evidence="19">
    <location>
        <begin position="107"/>
        <end position="130"/>
    </location>
</feature>
<protein>
    <recommendedName>
        <fullName evidence="6 19">Adenosylcobinamide-GDP ribazoletransferase</fullName>
        <ecNumber evidence="5 19">2.7.8.26</ecNumber>
    </recommendedName>
    <alternativeName>
        <fullName evidence="16 19">Cobalamin synthase</fullName>
    </alternativeName>
    <alternativeName>
        <fullName evidence="15 19">Cobalamin-5'-phosphate synthase</fullName>
    </alternativeName>
</protein>
<evidence type="ECO:0000256" key="11">
    <source>
        <dbReference type="ARBA" id="ARBA00022842"/>
    </source>
</evidence>
<evidence type="ECO:0000313" key="20">
    <source>
        <dbReference type="EMBL" id="MFC4804040.1"/>
    </source>
</evidence>